<feature type="region of interest" description="Disordered" evidence="3">
    <location>
        <begin position="1"/>
        <end position="21"/>
    </location>
</feature>
<dbReference type="InterPro" id="IPR003829">
    <property type="entry name" value="Pirin_N_dom"/>
</dbReference>
<protein>
    <submittedName>
        <fullName evidence="5">Pirin family protein</fullName>
    </submittedName>
</protein>
<dbReference type="PIRSF" id="PIRSF006232">
    <property type="entry name" value="Pirin"/>
    <property type="match status" value="1"/>
</dbReference>
<evidence type="ECO:0000256" key="1">
    <source>
        <dbReference type="ARBA" id="ARBA00008416"/>
    </source>
</evidence>
<gene>
    <name evidence="5" type="ORF">EXZ61_01385</name>
</gene>
<dbReference type="KEGG" id="rhg:EXZ61_01385"/>
<comment type="similarity">
    <text evidence="1 2">Belongs to the pirin family.</text>
</comment>
<sequence>MTFSSTTERRIVHRTRGSSHGPITRLVSPGDVGELIKPFIFLDRFEAPAGGPKPQFGMHPHSGIATLTYLIDGRAQYEDTTGEHGARGVLPTGGVEWMMAGGGVWHRGGPADQGRVLGFQLWVAMPPALELASAYSQYLDPQDIPHAGPARVLLGSYGGHTSPIAAPSNMGYLGVHLSAGESWTYTPPAGHTVAWLAVGEGHLSAPSPLSTGDLAVFEEGNASITLTAQTDTVLVFGTGEPHPHDLHMGPYSVHTSPQSLHLGQSGIRDRANTLKAQGRL</sequence>
<evidence type="ECO:0000259" key="4">
    <source>
        <dbReference type="Pfam" id="PF02678"/>
    </source>
</evidence>
<evidence type="ECO:0000256" key="2">
    <source>
        <dbReference type="RuleBase" id="RU003457"/>
    </source>
</evidence>
<feature type="domain" description="Pirin N-terminal" evidence="4">
    <location>
        <begin position="33"/>
        <end position="123"/>
    </location>
</feature>
<reference evidence="6" key="1">
    <citation type="submission" date="2019-02" db="EMBL/GenBank/DDBJ databases">
        <title>Complete genome sequence of Rhodoferax sp. Gr-4.</title>
        <authorList>
            <person name="Jin L."/>
        </authorList>
    </citation>
    <scope>NUCLEOTIDE SEQUENCE [LARGE SCALE GENOMIC DNA]</scope>
    <source>
        <strain evidence="6">Gr-4</strain>
    </source>
</reference>
<dbReference type="Pfam" id="PF02678">
    <property type="entry name" value="Pirin"/>
    <property type="match status" value="1"/>
</dbReference>
<reference evidence="6" key="2">
    <citation type="journal article" date="2020" name="Int. J. Syst. Evol. Microbiol.">
        <title>Genomic insights into a novel species Rhodoferax aquaticus sp. nov., isolated from freshwater.</title>
        <authorList>
            <person name="Li T."/>
            <person name="Zhuo Y."/>
            <person name="Jin C.Z."/>
            <person name="Wu X."/>
            <person name="Ko S.R."/>
            <person name="Jin F.J."/>
            <person name="Ahn C.Y."/>
            <person name="Oh H.M."/>
            <person name="Lee H.G."/>
            <person name="Jin L."/>
        </authorList>
    </citation>
    <scope>NUCLEOTIDE SEQUENCE [LARGE SCALE GENOMIC DNA]</scope>
    <source>
        <strain evidence="6">Gr-4</strain>
    </source>
</reference>
<evidence type="ECO:0000256" key="3">
    <source>
        <dbReference type="SAM" id="MobiDB-lite"/>
    </source>
</evidence>
<dbReference type="PANTHER" id="PTHR13903:SF8">
    <property type="entry name" value="PIRIN"/>
    <property type="match status" value="1"/>
</dbReference>
<dbReference type="Proteomes" id="UP000317365">
    <property type="component" value="Chromosome"/>
</dbReference>
<dbReference type="InterPro" id="IPR012093">
    <property type="entry name" value="Pirin"/>
</dbReference>
<proteinExistence type="inferred from homology"/>
<dbReference type="PANTHER" id="PTHR13903">
    <property type="entry name" value="PIRIN-RELATED"/>
    <property type="match status" value="1"/>
</dbReference>
<accession>A0A515EJT8</accession>
<dbReference type="Gene3D" id="2.60.120.10">
    <property type="entry name" value="Jelly Rolls"/>
    <property type="match status" value="1"/>
</dbReference>
<organism evidence="5 6">
    <name type="scientific">Rhodoferax aquaticus</name>
    <dbReference type="NCBI Taxonomy" id="2527691"/>
    <lineage>
        <taxon>Bacteria</taxon>
        <taxon>Pseudomonadati</taxon>
        <taxon>Pseudomonadota</taxon>
        <taxon>Betaproteobacteria</taxon>
        <taxon>Burkholderiales</taxon>
        <taxon>Comamonadaceae</taxon>
        <taxon>Rhodoferax</taxon>
    </lineage>
</organism>
<dbReference type="InterPro" id="IPR014710">
    <property type="entry name" value="RmlC-like_jellyroll"/>
</dbReference>
<dbReference type="SUPFAM" id="SSF51182">
    <property type="entry name" value="RmlC-like cupins"/>
    <property type="match status" value="1"/>
</dbReference>
<dbReference type="AlphaFoldDB" id="A0A515EJT8"/>
<name>A0A515EJT8_9BURK</name>
<evidence type="ECO:0000313" key="6">
    <source>
        <dbReference type="Proteomes" id="UP000317365"/>
    </source>
</evidence>
<dbReference type="EMBL" id="CP036282">
    <property type="protein sequence ID" value="QDL52932.1"/>
    <property type="molecule type" value="Genomic_DNA"/>
</dbReference>
<dbReference type="RefSeq" id="WP_142808384.1">
    <property type="nucleotide sequence ID" value="NZ_CP036282.1"/>
</dbReference>
<keyword evidence="6" id="KW-1185">Reference proteome</keyword>
<evidence type="ECO:0000313" key="5">
    <source>
        <dbReference type="EMBL" id="QDL52932.1"/>
    </source>
</evidence>
<dbReference type="InterPro" id="IPR011051">
    <property type="entry name" value="RmlC_Cupin_sf"/>
</dbReference>